<evidence type="ECO:0000256" key="2">
    <source>
        <dbReference type="ARBA" id="ARBA00022723"/>
    </source>
</evidence>
<evidence type="ECO:0000259" key="3">
    <source>
        <dbReference type="Pfam" id="PF13359"/>
    </source>
</evidence>
<evidence type="ECO:0000313" key="5">
    <source>
        <dbReference type="EMBL" id="KUN58194.1"/>
    </source>
</evidence>
<dbReference type="EMBL" id="LMWV01000051">
    <property type="protein sequence ID" value="KUN58194.1"/>
    <property type="molecule type" value="Genomic_DNA"/>
</dbReference>
<comment type="cofactor">
    <cofactor evidence="1">
        <name>a divalent metal cation</name>
        <dbReference type="ChEBI" id="CHEBI:60240"/>
    </cofactor>
</comment>
<proteinExistence type="predicted"/>
<reference evidence="5 6" key="1">
    <citation type="submission" date="2015-10" db="EMBL/GenBank/DDBJ databases">
        <title>Draft genome sequence of Streptomyces griseorubiginosus DSM 40469, type strain for the species Streptomyces griseorubiginosus.</title>
        <authorList>
            <person name="Ruckert C."/>
            <person name="Winkler A."/>
            <person name="Kalinowski J."/>
            <person name="Kampfer P."/>
            <person name="Glaeser S."/>
        </authorList>
    </citation>
    <scope>NUCLEOTIDE SEQUENCE [LARGE SCALE GENOMIC DNA]</scope>
    <source>
        <strain evidence="5 6">DSM 40469</strain>
    </source>
</reference>
<dbReference type="InterPro" id="IPR027805">
    <property type="entry name" value="Transposase_HTH_dom"/>
</dbReference>
<accession>A0A101RM90</accession>
<dbReference type="AlphaFoldDB" id="A0A101RM90"/>
<feature type="domain" description="DDE Tnp4" evidence="3">
    <location>
        <begin position="102"/>
        <end position="246"/>
    </location>
</feature>
<feature type="domain" description="Transposase Helix-turn-helix" evidence="4">
    <location>
        <begin position="35"/>
        <end position="84"/>
    </location>
</feature>
<comment type="caution">
    <text evidence="5">The sequence shown here is derived from an EMBL/GenBank/DDBJ whole genome shotgun (WGS) entry which is preliminary data.</text>
</comment>
<gene>
    <name evidence="5" type="ORF">AQJ54_42705</name>
</gene>
<dbReference type="RefSeq" id="WP_062246999.1">
    <property type="nucleotide sequence ID" value="NZ_KQ948754.1"/>
</dbReference>
<dbReference type="Proteomes" id="UP000054375">
    <property type="component" value="Unassembled WGS sequence"/>
</dbReference>
<dbReference type="InterPro" id="IPR027806">
    <property type="entry name" value="HARBI1_dom"/>
</dbReference>
<sequence>MLVYPSGIDLSSRALQHVAGLLAGHRRRIGSRWRRLTCGRQALLVLAHLRCGDTYARLAAGFRIGIATVYRYIREAVDLMAALAPTLDQAMTAVRKKAYVILDGTVLPIDRIAADQPYYSGKKKHHGMNLQVLADPAGRLIWASDALPGAVHDLAAARTHGIPAALTADDIKCWADKAYQGAGPAVRVPFRGKDLRGWRQRHNCDHARIRSLGERAMATLKCWRLLRKLRCSTNRTTAVVRAVVALELAT</sequence>
<evidence type="ECO:0000259" key="4">
    <source>
        <dbReference type="Pfam" id="PF13613"/>
    </source>
</evidence>
<dbReference type="GO" id="GO:0046872">
    <property type="term" value="F:metal ion binding"/>
    <property type="evidence" value="ECO:0007669"/>
    <property type="project" value="UniProtKB-KW"/>
</dbReference>
<keyword evidence="2" id="KW-0479">Metal-binding</keyword>
<dbReference type="Pfam" id="PF13359">
    <property type="entry name" value="DDE_Tnp_4"/>
    <property type="match status" value="1"/>
</dbReference>
<name>A0A101RM90_9ACTN</name>
<dbReference type="Pfam" id="PF13613">
    <property type="entry name" value="HTH_Tnp_4"/>
    <property type="match status" value="1"/>
</dbReference>
<keyword evidence="6" id="KW-1185">Reference proteome</keyword>
<evidence type="ECO:0000313" key="6">
    <source>
        <dbReference type="Proteomes" id="UP000054375"/>
    </source>
</evidence>
<organism evidence="5 6">
    <name type="scientific">Streptomyces griseorubiginosus</name>
    <dbReference type="NCBI Taxonomy" id="67304"/>
    <lineage>
        <taxon>Bacteria</taxon>
        <taxon>Bacillati</taxon>
        <taxon>Actinomycetota</taxon>
        <taxon>Actinomycetes</taxon>
        <taxon>Kitasatosporales</taxon>
        <taxon>Streptomycetaceae</taxon>
        <taxon>Streptomyces</taxon>
    </lineage>
</organism>
<protein>
    <submittedName>
        <fullName evidence="5">Transposase</fullName>
    </submittedName>
</protein>
<evidence type="ECO:0000256" key="1">
    <source>
        <dbReference type="ARBA" id="ARBA00001968"/>
    </source>
</evidence>